<evidence type="ECO:0000313" key="2">
    <source>
        <dbReference type="Proteomes" id="UP000004994"/>
    </source>
</evidence>
<protein>
    <submittedName>
        <fullName evidence="1">Uncharacterized protein</fullName>
    </submittedName>
</protein>
<proteinExistence type="predicted"/>
<reference evidence="1" key="2">
    <citation type="submission" date="2015-06" db="UniProtKB">
        <authorList>
            <consortium name="EnsemblPlants"/>
        </authorList>
    </citation>
    <scope>IDENTIFICATION</scope>
    <source>
        <strain evidence="1">cv. Heinz 1706</strain>
    </source>
</reference>
<dbReference type="InParanoid" id="K4C1H9"/>
<organism evidence="1">
    <name type="scientific">Solanum lycopersicum</name>
    <name type="common">Tomato</name>
    <name type="synonym">Lycopersicon esculentum</name>
    <dbReference type="NCBI Taxonomy" id="4081"/>
    <lineage>
        <taxon>Eukaryota</taxon>
        <taxon>Viridiplantae</taxon>
        <taxon>Streptophyta</taxon>
        <taxon>Embryophyta</taxon>
        <taxon>Tracheophyta</taxon>
        <taxon>Spermatophyta</taxon>
        <taxon>Magnoliopsida</taxon>
        <taxon>eudicotyledons</taxon>
        <taxon>Gunneridae</taxon>
        <taxon>Pentapetalae</taxon>
        <taxon>asterids</taxon>
        <taxon>lamiids</taxon>
        <taxon>Solanales</taxon>
        <taxon>Solanaceae</taxon>
        <taxon>Solanoideae</taxon>
        <taxon>Solaneae</taxon>
        <taxon>Solanum</taxon>
        <taxon>Solanum subgen. Lycopersicon</taxon>
    </lineage>
</organism>
<keyword evidence="2" id="KW-1185">Reference proteome</keyword>
<sequence>MSRKVGNVVPHIVPYILIILPKNNSQIPIFTHFLHDFSSKRIKGCGV</sequence>
<name>K4C1H9_SOLLC</name>
<dbReference type="Proteomes" id="UP000004994">
    <property type="component" value="Chromosome 5"/>
</dbReference>
<accession>K4C1H9</accession>
<dbReference type="AlphaFoldDB" id="K4C1H9"/>
<dbReference type="EnsemblPlants" id="Solyc05g051480.2.1">
    <property type="protein sequence ID" value="Solyc05g051480.2.1"/>
    <property type="gene ID" value="Solyc05g051480.2"/>
</dbReference>
<reference evidence="1" key="1">
    <citation type="journal article" date="2012" name="Nature">
        <title>The tomato genome sequence provides insights into fleshy fruit evolution.</title>
        <authorList>
            <consortium name="Tomato Genome Consortium"/>
        </authorList>
    </citation>
    <scope>NUCLEOTIDE SEQUENCE [LARGE SCALE GENOMIC DNA]</scope>
    <source>
        <strain evidence="1">cv. Heinz 1706</strain>
    </source>
</reference>
<dbReference type="HOGENOM" id="CLU_3176405_0_0_1"/>
<dbReference type="PaxDb" id="4081-Solyc05g051480.2.1"/>
<evidence type="ECO:0000313" key="1">
    <source>
        <dbReference type="EnsemblPlants" id="Solyc05g051480.2.1"/>
    </source>
</evidence>
<dbReference type="Gramene" id="Solyc05g051480.2.1">
    <property type="protein sequence ID" value="Solyc05g051480.2.1"/>
    <property type="gene ID" value="Solyc05g051480.2"/>
</dbReference>